<gene>
    <name evidence="2" type="ORF">T03_13849</name>
</gene>
<name>A0A0V1D5U7_TRIBR</name>
<sequence>MSEDQKLNNVMKQQLLLLLSSELSFKNQTSKVTQKKSGRLVLTVHDLFETFFPCKSTDNTTPDITEVETEEQRPVSG</sequence>
<dbReference type="AlphaFoldDB" id="A0A0V1D5U7"/>
<dbReference type="Proteomes" id="UP000054653">
    <property type="component" value="Unassembled WGS sequence"/>
</dbReference>
<dbReference type="EMBL" id="JYDI01000038">
    <property type="protein sequence ID" value="KRY56839.1"/>
    <property type="molecule type" value="Genomic_DNA"/>
</dbReference>
<protein>
    <submittedName>
        <fullName evidence="2">Uncharacterized protein</fullName>
    </submittedName>
</protein>
<evidence type="ECO:0000313" key="3">
    <source>
        <dbReference type="Proteomes" id="UP000054653"/>
    </source>
</evidence>
<proteinExistence type="predicted"/>
<evidence type="ECO:0000313" key="2">
    <source>
        <dbReference type="EMBL" id="KRY56839.1"/>
    </source>
</evidence>
<comment type="caution">
    <text evidence="2">The sequence shown here is derived from an EMBL/GenBank/DDBJ whole genome shotgun (WGS) entry which is preliminary data.</text>
</comment>
<evidence type="ECO:0000256" key="1">
    <source>
        <dbReference type="SAM" id="MobiDB-lite"/>
    </source>
</evidence>
<reference evidence="2 3" key="1">
    <citation type="submission" date="2015-01" db="EMBL/GenBank/DDBJ databases">
        <title>Evolution of Trichinella species and genotypes.</title>
        <authorList>
            <person name="Korhonen P.K."/>
            <person name="Edoardo P."/>
            <person name="Giuseppe L.R."/>
            <person name="Gasser R.B."/>
        </authorList>
    </citation>
    <scope>NUCLEOTIDE SEQUENCE [LARGE SCALE GENOMIC DNA]</scope>
    <source>
        <strain evidence="2">ISS120</strain>
    </source>
</reference>
<organism evidence="2 3">
    <name type="scientific">Trichinella britovi</name>
    <name type="common">Parasitic roundworm</name>
    <dbReference type="NCBI Taxonomy" id="45882"/>
    <lineage>
        <taxon>Eukaryota</taxon>
        <taxon>Metazoa</taxon>
        <taxon>Ecdysozoa</taxon>
        <taxon>Nematoda</taxon>
        <taxon>Enoplea</taxon>
        <taxon>Dorylaimia</taxon>
        <taxon>Trichinellida</taxon>
        <taxon>Trichinellidae</taxon>
        <taxon>Trichinella</taxon>
    </lineage>
</organism>
<feature type="region of interest" description="Disordered" evidence="1">
    <location>
        <begin position="58"/>
        <end position="77"/>
    </location>
</feature>
<accession>A0A0V1D5U7</accession>
<keyword evidence="3" id="KW-1185">Reference proteome</keyword>